<evidence type="ECO:0000313" key="2">
    <source>
        <dbReference type="EMBL" id="TKS54083.1"/>
    </source>
</evidence>
<keyword evidence="3" id="KW-1185">Reference proteome</keyword>
<proteinExistence type="predicted"/>
<protein>
    <submittedName>
        <fullName evidence="2">DUF1631 domain-containing protein</fullName>
    </submittedName>
</protein>
<reference evidence="2 3" key="1">
    <citation type="submission" date="2019-01" db="EMBL/GenBank/DDBJ databases">
        <authorList>
            <person name="Zhang S."/>
        </authorList>
    </citation>
    <scope>NUCLEOTIDE SEQUENCE [LARGE SCALE GENOMIC DNA]</scope>
    <source>
        <strain evidence="2 3">1626</strain>
    </source>
</reference>
<dbReference type="AlphaFoldDB" id="A0A4Z1RD51"/>
<sequence length="140" mass="14547">MPSPVLFNHALAPVPAPLPTDRSMRMASVRPFHHRTSDVSHDRPIGASSHADLHGRQRGRDQALHAAQPIPSTVSVRQRADATAAGSLPGPPPPVRRIQSNARLVSALTGLARGDRARAGASGHGLSALLVALASQAPPA</sequence>
<name>A0A4Z1RD51_9GAMM</name>
<dbReference type="Proteomes" id="UP000298681">
    <property type="component" value="Unassembled WGS sequence"/>
</dbReference>
<comment type="caution">
    <text evidence="2">The sequence shown here is derived from an EMBL/GenBank/DDBJ whole genome shotgun (WGS) entry which is preliminary data.</text>
</comment>
<gene>
    <name evidence="2" type="ORF">E4582_04385</name>
</gene>
<feature type="compositionally biased region" description="Basic and acidic residues" evidence="1">
    <location>
        <begin position="51"/>
        <end position="63"/>
    </location>
</feature>
<dbReference type="RefSeq" id="WP_134673464.1">
    <property type="nucleotide sequence ID" value="NZ_SPUH01000001.1"/>
</dbReference>
<feature type="region of interest" description="Disordered" evidence="1">
    <location>
        <begin position="1"/>
        <end position="99"/>
    </location>
</feature>
<feature type="compositionally biased region" description="Basic and acidic residues" evidence="1">
    <location>
        <begin position="35"/>
        <end position="44"/>
    </location>
</feature>
<dbReference type="EMBL" id="SPUH01000001">
    <property type="protein sequence ID" value="TKS54083.1"/>
    <property type="molecule type" value="Genomic_DNA"/>
</dbReference>
<accession>A0A4Z1RD51</accession>
<evidence type="ECO:0000256" key="1">
    <source>
        <dbReference type="SAM" id="MobiDB-lite"/>
    </source>
</evidence>
<evidence type="ECO:0000313" key="3">
    <source>
        <dbReference type="Proteomes" id="UP000298681"/>
    </source>
</evidence>
<organism evidence="2 3">
    <name type="scientific">Luteimonas yindakuii</name>
    <dbReference type="NCBI Taxonomy" id="2565782"/>
    <lineage>
        <taxon>Bacteria</taxon>
        <taxon>Pseudomonadati</taxon>
        <taxon>Pseudomonadota</taxon>
        <taxon>Gammaproteobacteria</taxon>
        <taxon>Lysobacterales</taxon>
        <taxon>Lysobacteraceae</taxon>
        <taxon>Luteimonas</taxon>
    </lineage>
</organism>